<gene>
    <name evidence="1" type="ORF">KGQ19_31450</name>
</gene>
<dbReference type="RefSeq" id="WP_212015891.1">
    <property type="nucleotide sequence ID" value="NZ_JAAFYZ010000137.1"/>
</dbReference>
<comment type="caution">
    <text evidence="1">The sequence shown here is derived from an EMBL/GenBank/DDBJ whole genome shotgun (WGS) entry which is preliminary data.</text>
</comment>
<dbReference type="SUPFAM" id="SSF140453">
    <property type="entry name" value="EsxAB dimer-like"/>
    <property type="match status" value="1"/>
</dbReference>
<proteinExistence type="predicted"/>
<accession>A0ABS5KZG6</accession>
<sequence length="102" mass="10856">MADLVIDTGMLADLAKQLSGIKDQVDNATKFVDGYRGGMGSGPVSDAVHGMADIWSKKRDELDSQLDTLSQIAANASQTYEKTDRDLATCIEKAMSQTKSGG</sequence>
<protein>
    <recommendedName>
        <fullName evidence="3">ESAT-6-like protein</fullName>
    </recommendedName>
</protein>
<dbReference type="Gene3D" id="1.10.287.1060">
    <property type="entry name" value="ESAT-6-like"/>
    <property type="match status" value="1"/>
</dbReference>
<name>A0ABS5KZG6_9ACTN</name>
<reference evidence="1 2" key="1">
    <citation type="submission" date="2020-02" db="EMBL/GenBank/DDBJ databases">
        <title>Acidophilic actinobacteria isolated from forest soil.</title>
        <authorList>
            <person name="Golinska P."/>
        </authorList>
    </citation>
    <scope>NUCLEOTIDE SEQUENCE [LARGE SCALE GENOMIC DNA]</scope>
    <source>
        <strain evidence="1 2">NL8</strain>
    </source>
</reference>
<dbReference type="InterPro" id="IPR036689">
    <property type="entry name" value="ESAT-6-like_sf"/>
</dbReference>
<keyword evidence="2" id="KW-1185">Reference proteome</keyword>
<organism evidence="1 2">
    <name type="scientific">Catenulispora pinistramenti</name>
    <dbReference type="NCBI Taxonomy" id="2705254"/>
    <lineage>
        <taxon>Bacteria</taxon>
        <taxon>Bacillati</taxon>
        <taxon>Actinomycetota</taxon>
        <taxon>Actinomycetes</taxon>
        <taxon>Catenulisporales</taxon>
        <taxon>Catenulisporaceae</taxon>
        <taxon>Catenulispora</taxon>
    </lineage>
</organism>
<evidence type="ECO:0008006" key="3">
    <source>
        <dbReference type="Google" id="ProtNLM"/>
    </source>
</evidence>
<evidence type="ECO:0000313" key="1">
    <source>
        <dbReference type="EMBL" id="MBS2551395.1"/>
    </source>
</evidence>
<dbReference type="Proteomes" id="UP000730482">
    <property type="component" value="Unassembled WGS sequence"/>
</dbReference>
<evidence type="ECO:0000313" key="2">
    <source>
        <dbReference type="Proteomes" id="UP000730482"/>
    </source>
</evidence>
<dbReference type="EMBL" id="JAAFYZ010000137">
    <property type="protein sequence ID" value="MBS2551395.1"/>
    <property type="molecule type" value="Genomic_DNA"/>
</dbReference>